<dbReference type="GO" id="GO:0032259">
    <property type="term" value="P:methylation"/>
    <property type="evidence" value="ECO:0007669"/>
    <property type="project" value="UniProtKB-KW"/>
</dbReference>
<dbReference type="AlphaFoldDB" id="A0A1T4XC29"/>
<evidence type="ECO:0000256" key="6">
    <source>
        <dbReference type="PIRSR" id="PIRSR003085-1"/>
    </source>
</evidence>
<dbReference type="EMBL" id="FUYB01000015">
    <property type="protein sequence ID" value="SKA87076.1"/>
    <property type="molecule type" value="Genomic_DNA"/>
</dbReference>
<keyword evidence="3" id="KW-0808">Transferase</keyword>
<evidence type="ECO:0000256" key="5">
    <source>
        <dbReference type="ARBA" id="ARBA00023098"/>
    </source>
</evidence>
<evidence type="ECO:0000256" key="2">
    <source>
        <dbReference type="ARBA" id="ARBA00022603"/>
    </source>
</evidence>
<dbReference type="Gene3D" id="3.40.50.150">
    <property type="entry name" value="Vaccinia Virus protein VP39"/>
    <property type="match status" value="1"/>
</dbReference>
<dbReference type="PANTHER" id="PTHR43667:SF2">
    <property type="entry name" value="FATTY ACID C-METHYL TRANSFERASE"/>
    <property type="match status" value="1"/>
</dbReference>
<name>A0A1T4XC29_9GAMM</name>
<dbReference type="RefSeq" id="WP_078923237.1">
    <property type="nucleotide sequence ID" value="NZ_FUYB01000015.1"/>
</dbReference>
<evidence type="ECO:0000256" key="4">
    <source>
        <dbReference type="ARBA" id="ARBA00022691"/>
    </source>
</evidence>
<protein>
    <submittedName>
        <fullName evidence="7">Cyclopropane-fatty-acyl-phospholipid synthase</fullName>
    </submittedName>
</protein>
<gene>
    <name evidence="7" type="ORF">SAMN02745130_02786</name>
</gene>
<dbReference type="InterPro" id="IPR050723">
    <property type="entry name" value="CFA/CMAS"/>
</dbReference>
<dbReference type="PANTHER" id="PTHR43667">
    <property type="entry name" value="CYCLOPROPANE-FATTY-ACYL-PHOSPHOLIPID SYNTHASE"/>
    <property type="match status" value="1"/>
</dbReference>
<dbReference type="CDD" id="cd02440">
    <property type="entry name" value="AdoMet_MTases"/>
    <property type="match status" value="1"/>
</dbReference>
<dbReference type="InterPro" id="IPR029063">
    <property type="entry name" value="SAM-dependent_MTases_sf"/>
</dbReference>
<dbReference type="PIRSF" id="PIRSF003085">
    <property type="entry name" value="CMAS"/>
    <property type="match status" value="1"/>
</dbReference>
<dbReference type="GO" id="GO:0008168">
    <property type="term" value="F:methyltransferase activity"/>
    <property type="evidence" value="ECO:0007669"/>
    <property type="project" value="UniProtKB-KW"/>
</dbReference>
<accession>A0A1T4XC29</accession>
<dbReference type="OrthoDB" id="9782855at2"/>
<dbReference type="GO" id="GO:0008610">
    <property type="term" value="P:lipid biosynthetic process"/>
    <property type="evidence" value="ECO:0007669"/>
    <property type="project" value="InterPro"/>
</dbReference>
<dbReference type="STRING" id="92487.SAMN02745130_02786"/>
<evidence type="ECO:0000256" key="3">
    <source>
        <dbReference type="ARBA" id="ARBA00022679"/>
    </source>
</evidence>
<evidence type="ECO:0000313" key="8">
    <source>
        <dbReference type="Proteomes" id="UP000190460"/>
    </source>
</evidence>
<feature type="active site" evidence="6">
    <location>
        <position position="390"/>
    </location>
</feature>
<proteinExistence type="inferred from homology"/>
<comment type="similarity">
    <text evidence="1">Belongs to the CFA/CMAS family.</text>
</comment>
<evidence type="ECO:0000313" key="7">
    <source>
        <dbReference type="EMBL" id="SKA87076.1"/>
    </source>
</evidence>
<dbReference type="Pfam" id="PF02353">
    <property type="entry name" value="CMAS"/>
    <property type="match status" value="1"/>
</dbReference>
<sequence>MTTLSTVKLPKTRSFGSVAFAKALFLRLLAKLDRGYLTIQDSDAFYAFGDPQDTLQAHLTVHDQRGYARVLWGGGTIAAGECYVEGLWDTPDLTKVIQVFVRNQSLLDQLDHGFSWLSQIGYRLAHALRSNSKAGSKKNIRAHYDLSNEFYQLFLDETMLYSSAVFPSPTSSLYLAQLHKLQLICEGLQLKAGDHLLEIGTGWGALAVYAAEHYQVQVTTTTISEAQYRYVQQLIRDQGLEQQITLLKQDYRELTGQYDKLVSIEMIEAVGYEHLPQFFKQCNQLLKPEGRLFLQAITMSDQRYARYRKQADFIQSYIFPGGFLPSMTVLNEHFTRYTDMKISGLSDFGLDYALTLEHWSLRLQAKQDQLTGLGLDHQFYRLWQFYLHYCMGGFKERLISAIHLTADKPGYHDQTTSVDYTD</sequence>
<dbReference type="SUPFAM" id="SSF53335">
    <property type="entry name" value="S-adenosyl-L-methionine-dependent methyltransferases"/>
    <property type="match status" value="1"/>
</dbReference>
<dbReference type="InterPro" id="IPR003333">
    <property type="entry name" value="CMAS"/>
</dbReference>
<dbReference type="Proteomes" id="UP000190460">
    <property type="component" value="Unassembled WGS sequence"/>
</dbReference>
<keyword evidence="4" id="KW-0949">S-adenosyl-L-methionine</keyword>
<reference evidence="7 8" key="1">
    <citation type="submission" date="2017-02" db="EMBL/GenBank/DDBJ databases">
        <authorList>
            <person name="Peterson S.W."/>
        </authorList>
    </citation>
    <scope>NUCLEOTIDE SEQUENCE [LARGE SCALE GENOMIC DNA]</scope>
    <source>
        <strain evidence="7 8">ATCC 49788</strain>
    </source>
</reference>
<organism evidence="7 8">
    <name type="scientific">Thiothrix eikelboomii</name>
    <dbReference type="NCBI Taxonomy" id="92487"/>
    <lineage>
        <taxon>Bacteria</taxon>
        <taxon>Pseudomonadati</taxon>
        <taxon>Pseudomonadota</taxon>
        <taxon>Gammaproteobacteria</taxon>
        <taxon>Thiotrichales</taxon>
        <taxon>Thiotrichaceae</taxon>
        <taxon>Thiothrix</taxon>
    </lineage>
</organism>
<keyword evidence="2" id="KW-0489">Methyltransferase</keyword>
<keyword evidence="8" id="KW-1185">Reference proteome</keyword>
<keyword evidence="5" id="KW-0443">Lipid metabolism</keyword>
<evidence type="ECO:0000256" key="1">
    <source>
        <dbReference type="ARBA" id="ARBA00010815"/>
    </source>
</evidence>